<feature type="coiled-coil region" evidence="6">
    <location>
        <begin position="165"/>
        <end position="192"/>
    </location>
</feature>
<accession>A0ABV1QQA8</accession>
<keyword evidence="2" id="KW-0997">Cell inner membrane</keyword>
<evidence type="ECO:0000256" key="4">
    <source>
        <dbReference type="ARBA" id="ARBA00029447"/>
    </source>
</evidence>
<dbReference type="SUPFAM" id="SSF158472">
    <property type="entry name" value="HAMP domain-like"/>
    <property type="match status" value="1"/>
</dbReference>
<organism evidence="11 12">
    <name type="scientific">Methylorubrum podarium</name>
    <dbReference type="NCBI Taxonomy" id="200476"/>
    <lineage>
        <taxon>Bacteria</taxon>
        <taxon>Pseudomonadati</taxon>
        <taxon>Pseudomonadota</taxon>
        <taxon>Alphaproteobacteria</taxon>
        <taxon>Hyphomicrobiales</taxon>
        <taxon>Methylobacteriaceae</taxon>
        <taxon>Methylorubrum</taxon>
    </lineage>
</organism>
<keyword evidence="3 5" id="KW-0807">Transducer</keyword>
<dbReference type="InterPro" id="IPR024478">
    <property type="entry name" value="HlyB_4HB_MCP"/>
</dbReference>
<dbReference type="Pfam" id="PF00015">
    <property type="entry name" value="MCPsignal"/>
    <property type="match status" value="1"/>
</dbReference>
<keyword evidence="7" id="KW-1133">Transmembrane helix</keyword>
<gene>
    <name evidence="11" type="ORF">ABS772_16900</name>
</gene>
<dbReference type="PANTHER" id="PTHR32089">
    <property type="entry name" value="METHYL-ACCEPTING CHEMOTAXIS PROTEIN MCPB"/>
    <property type="match status" value="1"/>
</dbReference>
<feature type="domain" description="Methyl-accepting transducer" evidence="8">
    <location>
        <begin position="309"/>
        <end position="545"/>
    </location>
</feature>
<evidence type="ECO:0000256" key="1">
    <source>
        <dbReference type="ARBA" id="ARBA00004429"/>
    </source>
</evidence>
<evidence type="ECO:0000313" key="12">
    <source>
        <dbReference type="Proteomes" id="UP001480955"/>
    </source>
</evidence>
<comment type="similarity">
    <text evidence="4">Belongs to the methyl-accepting chemotaxis (MCP) protein family.</text>
</comment>
<evidence type="ECO:0000256" key="7">
    <source>
        <dbReference type="SAM" id="Phobius"/>
    </source>
</evidence>
<dbReference type="Proteomes" id="UP001480955">
    <property type="component" value="Unassembled WGS sequence"/>
</dbReference>
<dbReference type="Gene3D" id="1.10.287.950">
    <property type="entry name" value="Methyl-accepting chemotaxis protein"/>
    <property type="match status" value="1"/>
</dbReference>
<dbReference type="Pfam" id="PF12729">
    <property type="entry name" value="4HB_MCP_1"/>
    <property type="match status" value="1"/>
</dbReference>
<keyword evidence="2" id="KW-1003">Cell membrane</keyword>
<evidence type="ECO:0000256" key="5">
    <source>
        <dbReference type="PROSITE-ProRule" id="PRU00284"/>
    </source>
</evidence>
<keyword evidence="7" id="KW-0812">Transmembrane</keyword>
<dbReference type="InterPro" id="IPR004089">
    <property type="entry name" value="MCPsignal_dom"/>
</dbReference>
<keyword evidence="12" id="KW-1185">Reference proteome</keyword>
<dbReference type="PROSITE" id="PS50885">
    <property type="entry name" value="HAMP"/>
    <property type="match status" value="1"/>
</dbReference>
<protein>
    <submittedName>
        <fullName evidence="11">Methyl-accepting chemotaxis protein</fullName>
    </submittedName>
</protein>
<reference evidence="11 12" key="1">
    <citation type="submission" date="2024-06" db="EMBL/GenBank/DDBJ databases">
        <authorList>
            <person name="Campbell A.G."/>
        </authorList>
    </citation>
    <scope>NUCLEOTIDE SEQUENCE [LARGE SCALE GENOMIC DNA]</scope>
    <source>
        <strain evidence="11 12">EM12</strain>
    </source>
</reference>
<comment type="subcellular location">
    <subcellularLocation>
        <location evidence="1">Cell inner membrane</location>
        <topology evidence="1">Multi-pass membrane protein</topology>
    </subcellularLocation>
</comment>
<dbReference type="RefSeq" id="WP_350395964.1">
    <property type="nucleotide sequence ID" value="NZ_JBELQE010000085.1"/>
</dbReference>
<evidence type="ECO:0000259" key="8">
    <source>
        <dbReference type="PROSITE" id="PS50111"/>
    </source>
</evidence>
<dbReference type="InterPro" id="IPR003660">
    <property type="entry name" value="HAMP_dom"/>
</dbReference>
<keyword evidence="6" id="KW-0175">Coiled coil</keyword>
<evidence type="ECO:0000256" key="2">
    <source>
        <dbReference type="ARBA" id="ARBA00022519"/>
    </source>
</evidence>
<dbReference type="PROSITE" id="PS50192">
    <property type="entry name" value="T_SNARE"/>
    <property type="match status" value="1"/>
</dbReference>
<feature type="domain" description="T-SNARE coiled-coil homology" evidence="9">
    <location>
        <begin position="461"/>
        <end position="523"/>
    </location>
</feature>
<evidence type="ECO:0000256" key="3">
    <source>
        <dbReference type="ARBA" id="ARBA00023224"/>
    </source>
</evidence>
<dbReference type="InterPro" id="IPR004090">
    <property type="entry name" value="Chemotax_Me-accpt_rcpt"/>
</dbReference>
<keyword evidence="7" id="KW-0472">Membrane</keyword>
<dbReference type="PANTHER" id="PTHR32089:SF112">
    <property type="entry name" value="LYSOZYME-LIKE PROTEIN-RELATED"/>
    <property type="match status" value="1"/>
</dbReference>
<dbReference type="InterPro" id="IPR000727">
    <property type="entry name" value="T_SNARE_dom"/>
</dbReference>
<dbReference type="SUPFAM" id="SSF58104">
    <property type="entry name" value="Methyl-accepting chemotaxis protein (MCP) signaling domain"/>
    <property type="match status" value="1"/>
</dbReference>
<evidence type="ECO:0000259" key="10">
    <source>
        <dbReference type="PROSITE" id="PS50885"/>
    </source>
</evidence>
<proteinExistence type="inferred from homology"/>
<evidence type="ECO:0000256" key="6">
    <source>
        <dbReference type="SAM" id="Coils"/>
    </source>
</evidence>
<dbReference type="CDD" id="cd06225">
    <property type="entry name" value="HAMP"/>
    <property type="match status" value="1"/>
</dbReference>
<sequence length="565" mass="58481">MLKINNLKIIIKLAIPALILALAAGSVVFVARVNLTTLEENTRHIIDVDSTRAIVALQLEAAVDEAVIQEKNIIIETDAAVMAEHLALFKASKERALAAIDRLIALADTETRRTTNMGIKASLLDFFTVAERSVALGLKNETDAATKVSNLEVRPARTKIAAVMNKRVEANLDDLKAAKARATETAEGARRILTLGAAIGLVIAFGLLAAIVILGITRPLGNLVAVLQRMAEGEIDSEIREAARGDEIGAVGRAVEGIKAMVARKAAEEAEVKRRADAAAAAERRRTMIELADGFERAVGGIVGTVSSSATELQATAQQMTASATETASQSTTVAAAAEEAASNVNTVAAAAEELGTSVEEIGRQVHGSAGLAQAAVGEADQTTHLVQALKTTSARIGDMVGLISNIASQTNLLALNATIEAARAGDAGRGFAVVATEVKELAGQTARATEEISGQIGEIQGVTDQAVSAIGAISSRIREINSVAASIAAAVEQQGAATQEIVRNVSQASVGTAEVTRNITGVAQASEETGAAANHLLSSASQLSQQSEHLSAEVQRFLATVRAA</sequence>
<dbReference type="PRINTS" id="PR00260">
    <property type="entry name" value="CHEMTRNSDUCR"/>
</dbReference>
<dbReference type="Pfam" id="PF00672">
    <property type="entry name" value="HAMP"/>
    <property type="match status" value="1"/>
</dbReference>
<dbReference type="EMBL" id="JBELQE010000085">
    <property type="protein sequence ID" value="MER2251596.1"/>
    <property type="molecule type" value="Genomic_DNA"/>
</dbReference>
<comment type="caution">
    <text evidence="11">The sequence shown here is derived from an EMBL/GenBank/DDBJ whole genome shotgun (WGS) entry which is preliminary data.</text>
</comment>
<dbReference type="SMART" id="SM00304">
    <property type="entry name" value="HAMP"/>
    <property type="match status" value="1"/>
</dbReference>
<name>A0ABV1QQA8_9HYPH</name>
<dbReference type="SMART" id="SM00283">
    <property type="entry name" value="MA"/>
    <property type="match status" value="1"/>
</dbReference>
<feature type="domain" description="HAMP" evidence="10">
    <location>
        <begin position="214"/>
        <end position="267"/>
    </location>
</feature>
<evidence type="ECO:0000313" key="11">
    <source>
        <dbReference type="EMBL" id="MER2251596.1"/>
    </source>
</evidence>
<dbReference type="PROSITE" id="PS50111">
    <property type="entry name" value="CHEMOTAXIS_TRANSDUC_2"/>
    <property type="match status" value="1"/>
</dbReference>
<feature type="transmembrane region" description="Helical" evidence="7">
    <location>
        <begin position="192"/>
        <end position="216"/>
    </location>
</feature>
<evidence type="ECO:0000259" key="9">
    <source>
        <dbReference type="PROSITE" id="PS50192"/>
    </source>
</evidence>